<dbReference type="KEGG" id="run:DR864_28550"/>
<organism evidence="2 3">
    <name type="scientific">Runella rosea</name>
    <dbReference type="NCBI Taxonomy" id="2259595"/>
    <lineage>
        <taxon>Bacteria</taxon>
        <taxon>Pseudomonadati</taxon>
        <taxon>Bacteroidota</taxon>
        <taxon>Cytophagia</taxon>
        <taxon>Cytophagales</taxon>
        <taxon>Spirosomataceae</taxon>
        <taxon>Runella</taxon>
    </lineage>
</organism>
<keyword evidence="3" id="KW-1185">Reference proteome</keyword>
<dbReference type="RefSeq" id="WP_114070564.1">
    <property type="nucleotide sequence ID" value="NZ_CP030851.1"/>
</dbReference>
<dbReference type="AlphaFoldDB" id="A0A344TT52"/>
<keyword evidence="1" id="KW-1133">Transmembrane helix</keyword>
<proteinExistence type="predicted"/>
<feature type="transmembrane region" description="Helical" evidence="1">
    <location>
        <begin position="16"/>
        <end position="35"/>
    </location>
</feature>
<keyword evidence="1" id="KW-0812">Transmembrane</keyword>
<name>A0A344TT52_9BACT</name>
<dbReference type="Proteomes" id="UP000251993">
    <property type="component" value="Plasmid unnamed1"/>
</dbReference>
<evidence type="ECO:0000256" key="1">
    <source>
        <dbReference type="SAM" id="Phobius"/>
    </source>
</evidence>
<keyword evidence="2" id="KW-0614">Plasmid</keyword>
<accession>A0A344TT52</accession>
<sequence length="80" mass="9821">MKAENIDIRTQKIRQFIIIYLVFYTVLFFFFYWAFVKIPKAYQKEQALASLKLNEFLENTAKLILWCSKFKQRKMSKRNQ</sequence>
<geneLocation type="plasmid" evidence="2 3">
    <name>unnamed1</name>
</geneLocation>
<reference evidence="2 3" key="1">
    <citation type="submission" date="2018-07" db="EMBL/GenBank/DDBJ databases">
        <title>Genome sequencing of Runella.</title>
        <authorList>
            <person name="Baek M.-G."/>
            <person name="Yi H."/>
        </authorList>
    </citation>
    <scope>NUCLEOTIDE SEQUENCE [LARGE SCALE GENOMIC DNA]</scope>
    <source>
        <strain evidence="2 3">HYN0085</strain>
        <plasmid evidence="2 3">unnamed1</plasmid>
    </source>
</reference>
<evidence type="ECO:0000313" key="3">
    <source>
        <dbReference type="Proteomes" id="UP000251993"/>
    </source>
</evidence>
<gene>
    <name evidence="2" type="ORF">DR864_28550</name>
</gene>
<dbReference type="EMBL" id="CP030851">
    <property type="protein sequence ID" value="AXE21823.1"/>
    <property type="molecule type" value="Genomic_DNA"/>
</dbReference>
<keyword evidence="1" id="KW-0472">Membrane</keyword>
<protein>
    <submittedName>
        <fullName evidence="2">Uncharacterized protein</fullName>
    </submittedName>
</protein>
<evidence type="ECO:0000313" key="2">
    <source>
        <dbReference type="EMBL" id="AXE21823.1"/>
    </source>
</evidence>